<organism evidence="2 3">
    <name type="scientific">Aromia moschata</name>
    <dbReference type="NCBI Taxonomy" id="1265417"/>
    <lineage>
        <taxon>Eukaryota</taxon>
        <taxon>Metazoa</taxon>
        <taxon>Ecdysozoa</taxon>
        <taxon>Arthropoda</taxon>
        <taxon>Hexapoda</taxon>
        <taxon>Insecta</taxon>
        <taxon>Pterygota</taxon>
        <taxon>Neoptera</taxon>
        <taxon>Endopterygota</taxon>
        <taxon>Coleoptera</taxon>
        <taxon>Polyphaga</taxon>
        <taxon>Cucujiformia</taxon>
        <taxon>Chrysomeloidea</taxon>
        <taxon>Cerambycidae</taxon>
        <taxon>Cerambycinae</taxon>
        <taxon>Callichromatini</taxon>
        <taxon>Aromia</taxon>
    </lineage>
</organism>
<dbReference type="PANTHER" id="PTHR47326:SF1">
    <property type="entry name" value="HTH PSQ-TYPE DOMAIN-CONTAINING PROTEIN"/>
    <property type="match status" value="1"/>
</dbReference>
<accession>A0AAV8XVT7</accession>
<evidence type="ECO:0000313" key="2">
    <source>
        <dbReference type="EMBL" id="KAJ8942383.1"/>
    </source>
</evidence>
<dbReference type="InterPro" id="IPR036397">
    <property type="entry name" value="RNaseH_sf"/>
</dbReference>
<evidence type="ECO:0000259" key="1">
    <source>
        <dbReference type="Pfam" id="PF16087"/>
    </source>
</evidence>
<comment type="caution">
    <text evidence="2">The sequence shown here is derived from an EMBL/GenBank/DDBJ whole genome shotgun (WGS) entry which is preliminary data.</text>
</comment>
<protein>
    <recommendedName>
        <fullName evidence="1">DUF4817 domain-containing protein</fullName>
    </recommendedName>
</protein>
<dbReference type="Gene3D" id="3.30.420.10">
    <property type="entry name" value="Ribonuclease H-like superfamily/Ribonuclease H"/>
    <property type="match status" value="1"/>
</dbReference>
<dbReference type="GO" id="GO:0003676">
    <property type="term" value="F:nucleic acid binding"/>
    <property type="evidence" value="ECO:0007669"/>
    <property type="project" value="InterPro"/>
</dbReference>
<feature type="domain" description="DUF4817" evidence="1">
    <location>
        <begin position="4"/>
        <end position="54"/>
    </location>
</feature>
<dbReference type="AlphaFoldDB" id="A0AAV8XVT7"/>
<dbReference type="PANTHER" id="PTHR47326">
    <property type="entry name" value="TRANSPOSABLE ELEMENT TC3 TRANSPOSASE-LIKE PROTEIN"/>
    <property type="match status" value="1"/>
</dbReference>
<dbReference type="InterPro" id="IPR032135">
    <property type="entry name" value="DUF4817"/>
</dbReference>
<gene>
    <name evidence="2" type="ORF">NQ318_011730</name>
</gene>
<keyword evidence="3" id="KW-1185">Reference proteome</keyword>
<proteinExistence type="predicted"/>
<dbReference type="EMBL" id="JAPWTK010000330">
    <property type="protein sequence ID" value="KAJ8942383.1"/>
    <property type="molecule type" value="Genomic_DNA"/>
</dbReference>
<dbReference type="Proteomes" id="UP001162162">
    <property type="component" value="Unassembled WGS sequence"/>
</dbReference>
<reference evidence="2" key="1">
    <citation type="journal article" date="2023" name="Insect Mol. Biol.">
        <title>Genome sequencing provides insights into the evolution of gene families encoding plant cell wall-degrading enzymes in longhorned beetles.</title>
        <authorList>
            <person name="Shin N.R."/>
            <person name="Okamura Y."/>
            <person name="Kirsch R."/>
            <person name="Pauchet Y."/>
        </authorList>
    </citation>
    <scope>NUCLEOTIDE SEQUENCE</scope>
    <source>
        <strain evidence="2">AMC_N1</strain>
    </source>
</reference>
<name>A0AAV8XVT7_9CUCU</name>
<sequence length="184" mass="21561">MEYTFIEYADMHLMYGLASCNALEARRLYHERYPNHTLPNQKTFHRVDQRLMENGGQFILIRMQFANWLLDQQRNNVNFISNILFTGEASFTKNGITNLHNVHVWADENPHATVVSYYQHQFQSINIWAGIIGNFLIGPFVLPERLNGQLYLEFLQNDFPDLIEDLPLETCRNMYVMHDGAPAH</sequence>
<dbReference type="Pfam" id="PF16087">
    <property type="entry name" value="DUF4817"/>
    <property type="match status" value="1"/>
</dbReference>
<evidence type="ECO:0000313" key="3">
    <source>
        <dbReference type="Proteomes" id="UP001162162"/>
    </source>
</evidence>